<dbReference type="GO" id="GO:0008237">
    <property type="term" value="F:metallopeptidase activity"/>
    <property type="evidence" value="ECO:0007669"/>
    <property type="project" value="InterPro"/>
</dbReference>
<reference evidence="3" key="1">
    <citation type="submission" date="2021-10" db="EMBL/GenBank/DDBJ databases">
        <title>Tropical sea cucumber genome reveals ecological adaptation and Cuvierian tubules defense mechanism.</title>
        <authorList>
            <person name="Chen T."/>
        </authorList>
    </citation>
    <scope>NUCLEOTIDE SEQUENCE</scope>
    <source>
        <strain evidence="3">Nanhai2018</strain>
        <tissue evidence="3">Muscle</tissue>
    </source>
</reference>
<evidence type="ECO:0000256" key="1">
    <source>
        <dbReference type="PROSITE-ProRule" id="PRU01005"/>
    </source>
</evidence>
<dbReference type="Gene3D" id="3.40.390.10">
    <property type="entry name" value="Collagenase (Catalytic Domain)"/>
    <property type="match status" value="1"/>
</dbReference>
<dbReference type="AlphaFoldDB" id="A0A9Q1BSI1"/>
<dbReference type="Pfam" id="PF01549">
    <property type="entry name" value="ShK"/>
    <property type="match status" value="1"/>
</dbReference>
<evidence type="ECO:0000313" key="4">
    <source>
        <dbReference type="Proteomes" id="UP001152320"/>
    </source>
</evidence>
<keyword evidence="4" id="KW-1185">Reference proteome</keyword>
<comment type="caution">
    <text evidence="1">Lacks conserved residue(s) required for the propagation of feature annotation.</text>
</comment>
<organism evidence="3 4">
    <name type="scientific">Holothuria leucospilota</name>
    <name type="common">Black long sea cucumber</name>
    <name type="synonym">Mertensiothuria leucospilota</name>
    <dbReference type="NCBI Taxonomy" id="206669"/>
    <lineage>
        <taxon>Eukaryota</taxon>
        <taxon>Metazoa</taxon>
        <taxon>Echinodermata</taxon>
        <taxon>Eleutherozoa</taxon>
        <taxon>Echinozoa</taxon>
        <taxon>Holothuroidea</taxon>
        <taxon>Aspidochirotacea</taxon>
        <taxon>Aspidochirotida</taxon>
        <taxon>Holothuriidae</taxon>
        <taxon>Holothuria</taxon>
    </lineage>
</organism>
<dbReference type="OrthoDB" id="6132182at2759"/>
<dbReference type="PROSITE" id="PS51670">
    <property type="entry name" value="SHKT"/>
    <property type="match status" value="1"/>
</dbReference>
<dbReference type="InterPro" id="IPR003582">
    <property type="entry name" value="ShKT_dom"/>
</dbReference>
<comment type="caution">
    <text evidence="3">The sequence shown here is derived from an EMBL/GenBank/DDBJ whole genome shotgun (WGS) entry which is preliminary data.</text>
</comment>
<dbReference type="Proteomes" id="UP001152320">
    <property type="component" value="Chromosome 12"/>
</dbReference>
<proteinExistence type="predicted"/>
<evidence type="ECO:0000313" key="3">
    <source>
        <dbReference type="EMBL" id="KAJ8031850.1"/>
    </source>
</evidence>
<accession>A0A9Q1BSI1</accession>
<feature type="domain" description="ShKT" evidence="2">
    <location>
        <begin position="284"/>
        <end position="320"/>
    </location>
</feature>
<evidence type="ECO:0000259" key="2">
    <source>
        <dbReference type="PROSITE" id="PS51670"/>
    </source>
</evidence>
<protein>
    <recommendedName>
        <fullName evidence="2">ShKT domain-containing protein</fullName>
    </recommendedName>
</protein>
<name>A0A9Q1BSI1_HOLLE</name>
<sequence length="322" mass="36406">MHYITSYIKTMKNPFWVDVLAAWDRPGQASNQNRCDTISSIPPGVNASLGLNSFYSKYTHAYNIPVLGSSSVSDQALKRACYVVSFMLADRPELRQAMYAKYGRVAIMATHEVTRDIPEHSSLPESYNTRARGLGGTLRVPVSTGAEENVLCLSSDRYYMDDILVHELAHGIHLISLKTAVADFHRRLTNAFNCARKRSLWTNTYANVNVNEYFAEGTQSFFNVQRINNNVDTRDKLASHDPALYNLLSEVFPCENNIVDRCDDQGLIASQLPRMDCQVTTSAETYEDKNRHCRYWARTGECVKNPLYMLPNCALSCLRCKS</sequence>
<dbReference type="InterPro" id="IPR024079">
    <property type="entry name" value="MetalloPept_cat_dom_sf"/>
</dbReference>
<dbReference type="EMBL" id="JAIZAY010000012">
    <property type="protein sequence ID" value="KAJ8031850.1"/>
    <property type="molecule type" value="Genomic_DNA"/>
</dbReference>
<dbReference type="SMART" id="SM00254">
    <property type="entry name" value="ShKT"/>
    <property type="match status" value="1"/>
</dbReference>
<gene>
    <name evidence="3" type="ORF">HOLleu_25184</name>
</gene>
<dbReference type="SUPFAM" id="SSF55486">
    <property type="entry name" value="Metalloproteases ('zincins'), catalytic domain"/>
    <property type="match status" value="1"/>
</dbReference>